<evidence type="ECO:0000256" key="9">
    <source>
        <dbReference type="ARBA" id="ARBA00023136"/>
    </source>
</evidence>
<comment type="caution">
    <text evidence="15">The sequence shown here is derived from an EMBL/GenBank/DDBJ whole genome shotgun (WGS) entry which is preliminary data.</text>
</comment>
<evidence type="ECO:0000256" key="7">
    <source>
        <dbReference type="ARBA" id="ARBA00023053"/>
    </source>
</evidence>
<comment type="similarity">
    <text evidence="2 12">Belongs to the amiloride-sensitive sodium channel (TC 1.A.6) family.</text>
</comment>
<protein>
    <submittedName>
        <fullName evidence="15">Uncharacterized protein</fullName>
    </submittedName>
</protein>
<keyword evidence="5 12" id="KW-0812">Transmembrane</keyword>
<evidence type="ECO:0000256" key="6">
    <source>
        <dbReference type="ARBA" id="ARBA00022989"/>
    </source>
</evidence>
<keyword evidence="10 12" id="KW-0739">Sodium transport</keyword>
<keyword evidence="7" id="KW-0915">Sodium</keyword>
<dbReference type="Proteomes" id="UP000499080">
    <property type="component" value="Unassembled WGS sequence"/>
</dbReference>
<dbReference type="EMBL" id="BGPR01003010">
    <property type="protein sequence ID" value="GBM82432.1"/>
    <property type="molecule type" value="Genomic_DNA"/>
</dbReference>
<keyword evidence="9 14" id="KW-0472">Membrane</keyword>
<gene>
    <name evidence="15" type="ORF">AVEN_229475_1</name>
</gene>
<evidence type="ECO:0000256" key="12">
    <source>
        <dbReference type="RuleBase" id="RU000679"/>
    </source>
</evidence>
<evidence type="ECO:0000256" key="3">
    <source>
        <dbReference type="ARBA" id="ARBA00022448"/>
    </source>
</evidence>
<dbReference type="OrthoDB" id="6455132at2759"/>
<dbReference type="GO" id="GO:0016020">
    <property type="term" value="C:membrane"/>
    <property type="evidence" value="ECO:0007669"/>
    <property type="project" value="UniProtKB-SubCell"/>
</dbReference>
<feature type="region of interest" description="Disordered" evidence="13">
    <location>
        <begin position="1"/>
        <end position="31"/>
    </location>
</feature>
<feature type="compositionally biased region" description="Acidic residues" evidence="13">
    <location>
        <begin position="8"/>
        <end position="21"/>
    </location>
</feature>
<comment type="subcellular location">
    <subcellularLocation>
        <location evidence="1">Membrane</location>
        <topology evidence="1">Multi-pass membrane protein</topology>
    </subcellularLocation>
</comment>
<evidence type="ECO:0000313" key="15">
    <source>
        <dbReference type="EMBL" id="GBM82432.1"/>
    </source>
</evidence>
<proteinExistence type="inferred from homology"/>
<accession>A0A4Y2IZW8</accession>
<sequence>MDSRGNEGDDSENIELETIEETDTKSRSSSIAIEETDEETLKAKEKTDSRCIRVKTITWKIFKSIVFIICVILLVIQSVEFYYIYSEYPTNMVQKFVFMNEVKLPAVTLCFKYTVSTTQFCYDNPNWCERPENLEEFCEKHRFHCEEDASNLTIPIFHYYGYYELFLGERANYLFNDTSINPHLYWSMSGNVLETRTFIKSGDFIYTCYSRNLHLYQSGSKPETMEVELNEVTRYIDFELDLHPIELYDPSGNPQVFLGIHSPFVPSNPILHGEAIRSGYTYRIEVQLKDLARMYSLYMIALAEVTTGRYCLKKIEVRHTRVTTERTDHLIHLMVVTHRSASAIEIRSSAGTRVTQRIVPIQTPYIVLATNSKSAPSATSVVSNDLTVEIWHDSV</sequence>
<keyword evidence="11 12" id="KW-0407">Ion channel</keyword>
<organism evidence="15 16">
    <name type="scientific">Araneus ventricosus</name>
    <name type="common">Orbweaver spider</name>
    <name type="synonym">Epeira ventricosa</name>
    <dbReference type="NCBI Taxonomy" id="182803"/>
    <lineage>
        <taxon>Eukaryota</taxon>
        <taxon>Metazoa</taxon>
        <taxon>Ecdysozoa</taxon>
        <taxon>Arthropoda</taxon>
        <taxon>Chelicerata</taxon>
        <taxon>Arachnida</taxon>
        <taxon>Araneae</taxon>
        <taxon>Araneomorphae</taxon>
        <taxon>Entelegynae</taxon>
        <taxon>Araneoidea</taxon>
        <taxon>Araneidae</taxon>
        <taxon>Araneus</taxon>
    </lineage>
</organism>
<keyword evidence="4 12" id="KW-0894">Sodium channel</keyword>
<keyword evidence="16" id="KW-1185">Reference proteome</keyword>
<name>A0A4Y2IZW8_ARAVE</name>
<feature type="transmembrane region" description="Helical" evidence="14">
    <location>
        <begin position="65"/>
        <end position="85"/>
    </location>
</feature>
<keyword evidence="6 14" id="KW-1133">Transmembrane helix</keyword>
<reference evidence="15 16" key="1">
    <citation type="journal article" date="2019" name="Sci. Rep.">
        <title>Orb-weaving spider Araneus ventricosus genome elucidates the spidroin gene catalogue.</title>
        <authorList>
            <person name="Kono N."/>
            <person name="Nakamura H."/>
            <person name="Ohtoshi R."/>
            <person name="Moran D.A.P."/>
            <person name="Shinohara A."/>
            <person name="Yoshida Y."/>
            <person name="Fujiwara M."/>
            <person name="Mori M."/>
            <person name="Tomita M."/>
            <person name="Arakawa K."/>
        </authorList>
    </citation>
    <scope>NUCLEOTIDE SEQUENCE [LARGE SCALE GENOMIC DNA]</scope>
</reference>
<evidence type="ECO:0000313" key="16">
    <source>
        <dbReference type="Proteomes" id="UP000499080"/>
    </source>
</evidence>
<keyword evidence="8 12" id="KW-0406">Ion transport</keyword>
<evidence type="ECO:0000256" key="2">
    <source>
        <dbReference type="ARBA" id="ARBA00007193"/>
    </source>
</evidence>
<dbReference type="Pfam" id="PF00858">
    <property type="entry name" value="ASC"/>
    <property type="match status" value="1"/>
</dbReference>
<evidence type="ECO:0000256" key="10">
    <source>
        <dbReference type="ARBA" id="ARBA00023201"/>
    </source>
</evidence>
<dbReference type="AlphaFoldDB" id="A0A4Y2IZW8"/>
<evidence type="ECO:0000256" key="13">
    <source>
        <dbReference type="SAM" id="MobiDB-lite"/>
    </source>
</evidence>
<evidence type="ECO:0000256" key="5">
    <source>
        <dbReference type="ARBA" id="ARBA00022692"/>
    </source>
</evidence>
<dbReference type="InterPro" id="IPR001873">
    <property type="entry name" value="ENaC"/>
</dbReference>
<evidence type="ECO:0000256" key="8">
    <source>
        <dbReference type="ARBA" id="ARBA00023065"/>
    </source>
</evidence>
<evidence type="ECO:0000256" key="14">
    <source>
        <dbReference type="SAM" id="Phobius"/>
    </source>
</evidence>
<keyword evidence="3 12" id="KW-0813">Transport</keyword>
<evidence type="ECO:0000256" key="1">
    <source>
        <dbReference type="ARBA" id="ARBA00004141"/>
    </source>
</evidence>
<dbReference type="GO" id="GO:0005272">
    <property type="term" value="F:sodium channel activity"/>
    <property type="evidence" value="ECO:0007669"/>
    <property type="project" value="UniProtKB-KW"/>
</dbReference>
<evidence type="ECO:0000256" key="4">
    <source>
        <dbReference type="ARBA" id="ARBA00022461"/>
    </source>
</evidence>
<evidence type="ECO:0000256" key="11">
    <source>
        <dbReference type="ARBA" id="ARBA00023303"/>
    </source>
</evidence>